<evidence type="ECO:0000256" key="8">
    <source>
        <dbReference type="SAM" id="MobiDB-lite"/>
    </source>
</evidence>
<evidence type="ECO:0000256" key="4">
    <source>
        <dbReference type="ARBA" id="ARBA00022729"/>
    </source>
</evidence>
<evidence type="ECO:0000256" key="6">
    <source>
        <dbReference type="ARBA" id="ARBA00023180"/>
    </source>
</evidence>
<keyword evidence="7" id="KW-0449">Lipoprotein</keyword>
<evidence type="ECO:0000256" key="5">
    <source>
        <dbReference type="ARBA" id="ARBA00023136"/>
    </source>
</evidence>
<dbReference type="Proteomes" id="UP001217918">
    <property type="component" value="Unassembled WGS sequence"/>
</dbReference>
<evidence type="ECO:0000256" key="7">
    <source>
        <dbReference type="ARBA" id="ARBA00023288"/>
    </source>
</evidence>
<organism evidence="11 12">
    <name type="scientific">Phyllachora maydis</name>
    <dbReference type="NCBI Taxonomy" id="1825666"/>
    <lineage>
        <taxon>Eukaryota</taxon>
        <taxon>Fungi</taxon>
        <taxon>Dikarya</taxon>
        <taxon>Ascomycota</taxon>
        <taxon>Pezizomycotina</taxon>
        <taxon>Sordariomycetes</taxon>
        <taxon>Sordariomycetidae</taxon>
        <taxon>Phyllachorales</taxon>
        <taxon>Phyllachoraceae</taxon>
        <taxon>Phyllachora</taxon>
    </lineage>
</organism>
<name>A0AAD9HX88_9PEZI</name>
<dbReference type="PANTHER" id="PTHR34992">
    <property type="entry name" value="HYPHAL ANASTAMOSIS-7 PROTEIN"/>
    <property type="match status" value="1"/>
</dbReference>
<dbReference type="AlphaFoldDB" id="A0AAD9HX88"/>
<sequence length="293" mass="29710">MRADGRPILGTAWLDSCIKDTSHLRSYCVASPLPTIAMLSIRALSVLAALASTTSAHFTLNSLISAGFDDDAEATAQCGGFTVEFSNKSSISNFHTGGEVIATSLYHSQSDFLYRGTLDTTAAGGWIQLFPIVSQQGLGDMCEPAIPAPEAWVGKQGILGVAVNGPDGVLFQCAAVTFVSGMATMDPSTCKNASGVTVTMAMSDSKLSALVGNGPTSNGGSPTSSGNMDDSKSTSSSATSTPTSHSAAPAQAAGRAWALAAGLITMAAVALVAAIASGTPLSSERAWVHGLPM</sequence>
<dbReference type="GO" id="GO:0005886">
    <property type="term" value="C:plasma membrane"/>
    <property type="evidence" value="ECO:0007669"/>
    <property type="project" value="UniProtKB-SubCell"/>
</dbReference>
<reference evidence="11" key="1">
    <citation type="journal article" date="2023" name="Mol. Plant Microbe Interact.">
        <title>Elucidating the Obligate Nature and Biological Capacity of an Invasive Fungal Corn Pathogen.</title>
        <authorList>
            <person name="MacCready J.S."/>
            <person name="Roggenkamp E.M."/>
            <person name="Gdanetz K."/>
            <person name="Chilvers M.I."/>
        </authorList>
    </citation>
    <scope>NUCLEOTIDE SEQUENCE</scope>
    <source>
        <strain evidence="11">PM02</strain>
    </source>
</reference>
<gene>
    <name evidence="11" type="ORF">P8C59_000855</name>
</gene>
<evidence type="ECO:0000256" key="2">
    <source>
        <dbReference type="ARBA" id="ARBA00022475"/>
    </source>
</evidence>
<evidence type="ECO:0000313" key="12">
    <source>
        <dbReference type="Proteomes" id="UP001217918"/>
    </source>
</evidence>
<keyword evidence="12" id="KW-1185">Reference proteome</keyword>
<feature type="compositionally biased region" description="Low complexity" evidence="8">
    <location>
        <begin position="212"/>
        <end position="247"/>
    </location>
</feature>
<keyword evidence="6" id="KW-0325">Glycoprotein</keyword>
<keyword evidence="3" id="KW-0336">GPI-anchor</keyword>
<evidence type="ECO:0000256" key="3">
    <source>
        <dbReference type="ARBA" id="ARBA00022622"/>
    </source>
</evidence>
<comment type="subcellular location">
    <subcellularLocation>
        <location evidence="1">Cell membrane</location>
        <topology evidence="1">Lipid-anchor</topology>
        <topology evidence="1">GPI-anchor</topology>
    </subcellularLocation>
</comment>
<dbReference type="EMBL" id="JAQQPM010000001">
    <property type="protein sequence ID" value="KAK2067091.1"/>
    <property type="molecule type" value="Genomic_DNA"/>
</dbReference>
<dbReference type="Pfam" id="PF20238">
    <property type="entry name" value="BIM1-like_dom"/>
    <property type="match status" value="1"/>
</dbReference>
<proteinExistence type="predicted"/>
<keyword evidence="9" id="KW-1133">Transmembrane helix</keyword>
<keyword evidence="4" id="KW-0732">Signal</keyword>
<dbReference type="PANTHER" id="PTHR34992:SF1">
    <property type="entry name" value="COPPER ACQUISITION FACTOR BIM1-LIKE DOMAIN-CONTAINING PROTEIN"/>
    <property type="match status" value="1"/>
</dbReference>
<dbReference type="InterPro" id="IPR046936">
    <property type="entry name" value="BIM1-like"/>
</dbReference>
<evidence type="ECO:0000256" key="9">
    <source>
        <dbReference type="SAM" id="Phobius"/>
    </source>
</evidence>
<comment type="caution">
    <text evidence="11">The sequence shown here is derived from an EMBL/GenBank/DDBJ whole genome shotgun (WGS) entry which is preliminary data.</text>
</comment>
<feature type="domain" description="Copper acquisition factor BIM1-like" evidence="10">
    <location>
        <begin position="55"/>
        <end position="195"/>
    </location>
</feature>
<feature type="region of interest" description="Disordered" evidence="8">
    <location>
        <begin position="209"/>
        <end position="247"/>
    </location>
</feature>
<keyword evidence="5 9" id="KW-0472">Membrane</keyword>
<dbReference type="CDD" id="cd21176">
    <property type="entry name" value="LPMO_auxiliary-like"/>
    <property type="match status" value="1"/>
</dbReference>
<keyword evidence="9" id="KW-0812">Transmembrane</keyword>
<keyword evidence="2" id="KW-1003">Cell membrane</keyword>
<dbReference type="GO" id="GO:0098552">
    <property type="term" value="C:side of membrane"/>
    <property type="evidence" value="ECO:0007669"/>
    <property type="project" value="UniProtKB-KW"/>
</dbReference>
<feature type="transmembrane region" description="Helical" evidence="9">
    <location>
        <begin position="256"/>
        <end position="276"/>
    </location>
</feature>
<dbReference type="InterPro" id="IPR046530">
    <property type="entry name" value="BIM1-like_dom"/>
</dbReference>
<evidence type="ECO:0000313" key="11">
    <source>
        <dbReference type="EMBL" id="KAK2067091.1"/>
    </source>
</evidence>
<accession>A0AAD9HX88</accession>
<protein>
    <recommendedName>
        <fullName evidence="10">Copper acquisition factor BIM1-like domain-containing protein</fullName>
    </recommendedName>
</protein>
<evidence type="ECO:0000259" key="10">
    <source>
        <dbReference type="Pfam" id="PF20238"/>
    </source>
</evidence>
<evidence type="ECO:0000256" key="1">
    <source>
        <dbReference type="ARBA" id="ARBA00004609"/>
    </source>
</evidence>